<gene>
    <name evidence="1" type="ORF">KUV50_07515</name>
</gene>
<dbReference type="AlphaFoldDB" id="A0A953LAV6"/>
<sequence>MNAERYYRSVMEGTGNSWNIRDRHMMSTLNRLADFHGKRSKAVIWAHNTHIGDARATDMAQHGMINIGQLAREKYKDDAVLVGFGSYEGTVIAGSRWEGEMEVMNMPLAKGGSWESALHTRSPENKLLIFDNRSRKLLNSPIGHRAIGVVYDSGRENQGNYVPTVIPDRYDAFLYVDRTQALHPLHLSPDGHKIPETYPFGV</sequence>
<dbReference type="InterPro" id="IPR052036">
    <property type="entry name" value="Hydrolase/PRTase-associated"/>
</dbReference>
<dbReference type="SUPFAM" id="SSF159501">
    <property type="entry name" value="EreA/ChaN-like"/>
    <property type="match status" value="1"/>
</dbReference>
<dbReference type="InterPro" id="IPR007815">
    <property type="entry name" value="Emycin_Estase"/>
</dbReference>
<accession>A0A953LAV6</accession>
<protein>
    <submittedName>
        <fullName evidence="1">Erythromycin esterase family protein</fullName>
    </submittedName>
</protein>
<keyword evidence="2" id="KW-1185">Reference proteome</keyword>
<dbReference type="EMBL" id="JAHVHU010000007">
    <property type="protein sequence ID" value="MBY5957971.1"/>
    <property type="molecule type" value="Genomic_DNA"/>
</dbReference>
<dbReference type="PANTHER" id="PTHR31299">
    <property type="entry name" value="ESTERASE, PUTATIVE (AFU_ORTHOLOGUE AFUA_1G05850)-RELATED"/>
    <property type="match status" value="1"/>
</dbReference>
<dbReference type="Gene3D" id="3.40.1660.10">
    <property type="entry name" value="EreA-like (biosynthetic domain)"/>
    <property type="match status" value="1"/>
</dbReference>
<dbReference type="CDD" id="cd14728">
    <property type="entry name" value="Ere-like"/>
    <property type="match status" value="1"/>
</dbReference>
<dbReference type="Proteomes" id="UP000753961">
    <property type="component" value="Unassembled WGS sequence"/>
</dbReference>
<evidence type="ECO:0000313" key="2">
    <source>
        <dbReference type="Proteomes" id="UP000753961"/>
    </source>
</evidence>
<evidence type="ECO:0000313" key="1">
    <source>
        <dbReference type="EMBL" id="MBY5957971.1"/>
    </source>
</evidence>
<dbReference type="PANTHER" id="PTHR31299:SF0">
    <property type="entry name" value="ESTERASE, PUTATIVE (AFU_ORTHOLOGUE AFUA_1G05850)-RELATED"/>
    <property type="match status" value="1"/>
</dbReference>
<organism evidence="1 2">
    <name type="scientific">Membranihabitans marinus</name>
    <dbReference type="NCBI Taxonomy" id="1227546"/>
    <lineage>
        <taxon>Bacteria</taxon>
        <taxon>Pseudomonadati</taxon>
        <taxon>Bacteroidota</taxon>
        <taxon>Saprospiria</taxon>
        <taxon>Saprospirales</taxon>
        <taxon>Saprospiraceae</taxon>
        <taxon>Membranihabitans</taxon>
    </lineage>
</organism>
<dbReference type="Pfam" id="PF05139">
    <property type="entry name" value="Erythro_esteras"/>
    <property type="match status" value="1"/>
</dbReference>
<dbReference type="GO" id="GO:0046677">
    <property type="term" value="P:response to antibiotic"/>
    <property type="evidence" value="ECO:0007669"/>
    <property type="project" value="InterPro"/>
</dbReference>
<proteinExistence type="predicted"/>
<comment type="caution">
    <text evidence="1">The sequence shown here is derived from an EMBL/GenBank/DDBJ whole genome shotgun (WGS) entry which is preliminary data.</text>
</comment>
<reference evidence="1" key="1">
    <citation type="submission" date="2021-06" db="EMBL/GenBank/DDBJ databases">
        <title>44 bacteria genomes isolated from Dapeng, Shenzhen.</title>
        <authorList>
            <person name="Zheng W."/>
            <person name="Yu S."/>
            <person name="Huang Y."/>
        </authorList>
    </citation>
    <scope>NUCLEOTIDE SEQUENCE</scope>
    <source>
        <strain evidence="1">DP5N28-2</strain>
    </source>
</reference>
<name>A0A953LAV6_9BACT</name>